<dbReference type="HOGENOM" id="CLU_1688261_0_0_1"/>
<keyword evidence="2" id="KW-1185">Reference proteome</keyword>
<dbReference type="PANTHER" id="PTHR22898">
    <property type="entry name" value="UNCHARACTERIZED GLYCOSOL TRANSFERASE-RELATED"/>
    <property type="match status" value="1"/>
</dbReference>
<protein>
    <submittedName>
        <fullName evidence="1">Uncharacterized protein</fullName>
    </submittedName>
</protein>
<dbReference type="InterPro" id="IPR052501">
    <property type="entry name" value="Alpha-1-2_FucT"/>
</dbReference>
<evidence type="ECO:0000313" key="2">
    <source>
        <dbReference type="Proteomes" id="UP000008068"/>
    </source>
</evidence>
<dbReference type="Proteomes" id="UP000008068">
    <property type="component" value="Unassembled WGS sequence"/>
</dbReference>
<evidence type="ECO:0000313" key="1">
    <source>
        <dbReference type="EMBL" id="EGT30830.1"/>
    </source>
</evidence>
<dbReference type="PANTHER" id="PTHR22898:SF3">
    <property type="entry name" value="ALPHA-1,2-FUCOSYLTRANSFERASE-RELATED"/>
    <property type="match status" value="1"/>
</dbReference>
<dbReference type="eggNOG" id="ENOG502SVMQ">
    <property type="taxonomic scope" value="Eukaryota"/>
</dbReference>
<dbReference type="STRING" id="135651.G0M8Z0"/>
<reference evidence="2" key="1">
    <citation type="submission" date="2011-07" db="EMBL/GenBank/DDBJ databases">
        <authorList>
            <consortium name="Caenorhabditis brenneri Sequencing and Analysis Consortium"/>
            <person name="Wilson R.K."/>
        </authorList>
    </citation>
    <scope>NUCLEOTIDE SEQUENCE [LARGE SCALE GENOMIC DNA]</scope>
    <source>
        <strain evidence="2">PB2801</strain>
    </source>
</reference>
<organism evidence="2">
    <name type="scientific">Caenorhabditis brenneri</name>
    <name type="common">Nematode worm</name>
    <dbReference type="NCBI Taxonomy" id="135651"/>
    <lineage>
        <taxon>Eukaryota</taxon>
        <taxon>Metazoa</taxon>
        <taxon>Ecdysozoa</taxon>
        <taxon>Nematoda</taxon>
        <taxon>Chromadorea</taxon>
        <taxon>Rhabditida</taxon>
        <taxon>Rhabditina</taxon>
        <taxon>Rhabditomorpha</taxon>
        <taxon>Rhabditoidea</taxon>
        <taxon>Rhabditidae</taxon>
        <taxon>Peloderinae</taxon>
        <taxon>Caenorhabditis</taxon>
    </lineage>
</organism>
<dbReference type="EMBL" id="GL379787">
    <property type="protein sequence ID" value="EGT30830.1"/>
    <property type="molecule type" value="Genomic_DNA"/>
</dbReference>
<gene>
    <name evidence="1" type="ORF">CAEBREN_04193</name>
</gene>
<name>G0M8Z0_CAEBE</name>
<dbReference type="OrthoDB" id="3226at2759"/>
<sequence>MLHVPRSRNLGEQPGQVFALDRVALPEKENDFRIHRKTVIFGDDEKFMSGIFEDAVLSNEQFLQSNHYISQNSPADDLIYSKFHCDTVLTSAPRSTFGYWMGYFSRGDKVYYLDTKYASDYVIESGNFTANDFFLPHWTPLKFESAESMTVVESFK</sequence>
<dbReference type="InParanoid" id="G0M8Z0"/>
<dbReference type="AlphaFoldDB" id="G0M8Z0"/>
<proteinExistence type="predicted"/>
<accession>G0M8Z0</accession>